<evidence type="ECO:0000313" key="4">
    <source>
        <dbReference type="Proteomes" id="UP000730482"/>
    </source>
</evidence>
<dbReference type="RefSeq" id="WP_212019899.1">
    <property type="nucleotide sequence ID" value="NZ_JAAFYZ010000252.1"/>
</dbReference>
<feature type="non-terminal residue" evidence="3">
    <location>
        <position position="1"/>
    </location>
</feature>
<gene>
    <name evidence="3" type="ORF">KGQ19_41750</name>
</gene>
<evidence type="ECO:0000256" key="1">
    <source>
        <dbReference type="SAM" id="MobiDB-lite"/>
    </source>
</evidence>
<feature type="compositionally biased region" description="Polar residues" evidence="1">
    <location>
        <begin position="89"/>
        <end position="103"/>
    </location>
</feature>
<comment type="caution">
    <text evidence="3">The sequence shown here is derived from an EMBL/GenBank/DDBJ whole genome shotgun (WGS) entry which is preliminary data.</text>
</comment>
<reference evidence="3 4" key="1">
    <citation type="submission" date="2020-02" db="EMBL/GenBank/DDBJ databases">
        <title>Acidophilic actinobacteria isolated from forest soil.</title>
        <authorList>
            <person name="Golinska P."/>
        </authorList>
    </citation>
    <scope>NUCLEOTIDE SEQUENCE [LARGE SCALE GENOMIC DNA]</scope>
    <source>
        <strain evidence="3 4">NL8</strain>
    </source>
</reference>
<proteinExistence type="predicted"/>
<evidence type="ECO:0000256" key="2">
    <source>
        <dbReference type="SAM" id="Phobius"/>
    </source>
</evidence>
<keyword evidence="2" id="KW-1133">Transmembrane helix</keyword>
<evidence type="ECO:0000313" key="3">
    <source>
        <dbReference type="EMBL" id="MBS2553399.1"/>
    </source>
</evidence>
<feature type="transmembrane region" description="Helical" evidence="2">
    <location>
        <begin position="51"/>
        <end position="71"/>
    </location>
</feature>
<dbReference type="Proteomes" id="UP000730482">
    <property type="component" value="Unassembled WGS sequence"/>
</dbReference>
<keyword evidence="2" id="KW-0812">Transmembrane</keyword>
<keyword evidence="2" id="KW-0472">Membrane</keyword>
<accession>A0ABS5L5A6</accession>
<organism evidence="3 4">
    <name type="scientific">Catenulispora pinistramenti</name>
    <dbReference type="NCBI Taxonomy" id="2705254"/>
    <lineage>
        <taxon>Bacteria</taxon>
        <taxon>Bacillati</taxon>
        <taxon>Actinomycetota</taxon>
        <taxon>Actinomycetes</taxon>
        <taxon>Catenulisporales</taxon>
        <taxon>Catenulisporaceae</taxon>
        <taxon>Catenulispora</taxon>
    </lineage>
</organism>
<protein>
    <submittedName>
        <fullName evidence="3">Uncharacterized protein</fullName>
    </submittedName>
</protein>
<keyword evidence="4" id="KW-1185">Reference proteome</keyword>
<sequence length="103" mass="10905">GRGDGRPAGGVIIYRLLIALAVLALPFIFVFDASAMVGAQRSADDREGYLVSWPLCCAIGGLATVVFYASVRPDRHLPSATRKRIGRNGSRTPETADSPSPSC</sequence>
<feature type="transmembrane region" description="Helical" evidence="2">
    <location>
        <begin position="12"/>
        <end position="31"/>
    </location>
</feature>
<feature type="region of interest" description="Disordered" evidence="1">
    <location>
        <begin position="79"/>
        <end position="103"/>
    </location>
</feature>
<name>A0ABS5L5A6_9ACTN</name>
<dbReference type="EMBL" id="JAAFYZ010000252">
    <property type="protein sequence ID" value="MBS2553399.1"/>
    <property type="molecule type" value="Genomic_DNA"/>
</dbReference>